<keyword evidence="1" id="KW-1133">Transmembrane helix</keyword>
<sequence length="195" mass="21075">MTDASDTEVTPEEQFDEPSARADAIISIVVGVAAVAFLLGSRQYVGVRTGSSDPGAAFWPRIVLVVILLATAVNLAKTYRRSDAALGASLLAFDGGLKRALPPYDSAETRKYLLSTVLIVGYLLVLTDLGFIVSSILFSALFVWLLGYRSVWRVGLFSVVTTVLIFVVFRNFMNIALPYGTGVFRSIGIFVEGLL</sequence>
<dbReference type="KEGG" id="halu:HUG12_05180"/>
<evidence type="ECO:0000256" key="1">
    <source>
        <dbReference type="SAM" id="Phobius"/>
    </source>
</evidence>
<evidence type="ECO:0000259" key="2">
    <source>
        <dbReference type="Pfam" id="PF07331"/>
    </source>
</evidence>
<name>A0A7D5Q8S1_9EURY</name>
<organism evidence="3 4">
    <name type="scientific">Halorarum salinum</name>
    <dbReference type="NCBI Taxonomy" id="2743089"/>
    <lineage>
        <taxon>Archaea</taxon>
        <taxon>Methanobacteriati</taxon>
        <taxon>Methanobacteriota</taxon>
        <taxon>Stenosarchaea group</taxon>
        <taxon>Halobacteria</taxon>
        <taxon>Halobacteriales</taxon>
        <taxon>Haloferacaceae</taxon>
        <taxon>Halorarum</taxon>
    </lineage>
</organism>
<keyword evidence="1" id="KW-0472">Membrane</keyword>
<feature type="transmembrane region" description="Helical" evidence="1">
    <location>
        <begin position="24"/>
        <end position="45"/>
    </location>
</feature>
<feature type="transmembrane region" description="Helical" evidence="1">
    <location>
        <begin position="57"/>
        <end position="76"/>
    </location>
</feature>
<dbReference type="Proteomes" id="UP000509626">
    <property type="component" value="Chromosome"/>
</dbReference>
<accession>A0A7D5Q8S1</accession>
<keyword evidence="4" id="KW-1185">Reference proteome</keyword>
<dbReference type="EMBL" id="CP058579">
    <property type="protein sequence ID" value="QLG61157.1"/>
    <property type="molecule type" value="Genomic_DNA"/>
</dbReference>
<gene>
    <name evidence="3" type="ORF">HUG12_05180</name>
</gene>
<feature type="transmembrane region" description="Helical" evidence="1">
    <location>
        <begin position="151"/>
        <end position="169"/>
    </location>
</feature>
<dbReference type="AlphaFoldDB" id="A0A7D5Q8S1"/>
<reference evidence="3 4" key="1">
    <citation type="submission" date="2020-06" db="EMBL/GenBank/DDBJ databases">
        <title>NJ-3-1, isolated from saline soil.</title>
        <authorList>
            <person name="Cui H.L."/>
            <person name="Shi X."/>
        </authorList>
    </citation>
    <scope>NUCLEOTIDE SEQUENCE [LARGE SCALE GENOMIC DNA]</scope>
    <source>
        <strain evidence="3 4">NJ-3-1</strain>
    </source>
</reference>
<dbReference type="Pfam" id="PF07331">
    <property type="entry name" value="TctB"/>
    <property type="match status" value="1"/>
</dbReference>
<proteinExistence type="predicted"/>
<feature type="transmembrane region" description="Helical" evidence="1">
    <location>
        <begin position="112"/>
        <end position="145"/>
    </location>
</feature>
<keyword evidence="1" id="KW-0812">Transmembrane</keyword>
<dbReference type="InterPro" id="IPR009936">
    <property type="entry name" value="DUF1468"/>
</dbReference>
<feature type="domain" description="DUF1468" evidence="2">
    <location>
        <begin position="28"/>
        <end position="178"/>
    </location>
</feature>
<dbReference type="OrthoDB" id="305179at2157"/>
<dbReference type="GeneID" id="56036829"/>
<evidence type="ECO:0000313" key="3">
    <source>
        <dbReference type="EMBL" id="QLG61157.1"/>
    </source>
</evidence>
<protein>
    <submittedName>
        <fullName evidence="3">Tripartite tricarboxylate transporter TctB family protein</fullName>
    </submittedName>
</protein>
<evidence type="ECO:0000313" key="4">
    <source>
        <dbReference type="Proteomes" id="UP000509626"/>
    </source>
</evidence>
<dbReference type="RefSeq" id="WP_179267741.1">
    <property type="nucleotide sequence ID" value="NZ_CP058579.1"/>
</dbReference>